<dbReference type="AlphaFoldDB" id="A0A1G8JKT3"/>
<evidence type="ECO:0008006" key="3">
    <source>
        <dbReference type="Google" id="ProtNLM"/>
    </source>
</evidence>
<dbReference type="InterPro" id="IPR027417">
    <property type="entry name" value="P-loop_NTPase"/>
</dbReference>
<dbReference type="RefSeq" id="WP_031577154.1">
    <property type="nucleotide sequence ID" value="NZ_FNDZ01000002.1"/>
</dbReference>
<dbReference type="Gene3D" id="3.40.50.300">
    <property type="entry name" value="P-loop containing nucleotide triphosphate hydrolases"/>
    <property type="match status" value="1"/>
</dbReference>
<protein>
    <recommendedName>
        <fullName evidence="3">AAA domain-containing protein</fullName>
    </recommendedName>
</protein>
<reference evidence="1 2" key="1">
    <citation type="submission" date="2016-10" db="EMBL/GenBank/DDBJ databases">
        <authorList>
            <person name="de Groot N.N."/>
        </authorList>
    </citation>
    <scope>NUCLEOTIDE SEQUENCE [LARGE SCALE GENOMIC DNA]</scope>
    <source>
        <strain evidence="1 2">CGMCC 1.5058</strain>
    </source>
</reference>
<accession>A0A1G8JKT3</accession>
<evidence type="ECO:0000313" key="2">
    <source>
        <dbReference type="Proteomes" id="UP000183255"/>
    </source>
</evidence>
<gene>
    <name evidence="1" type="ORF">SAMN05421804_10239</name>
</gene>
<evidence type="ECO:0000313" key="1">
    <source>
        <dbReference type="EMBL" id="SDI31828.1"/>
    </source>
</evidence>
<proteinExistence type="predicted"/>
<dbReference type="EMBL" id="FNDZ01000002">
    <property type="protein sequence ID" value="SDI31828.1"/>
    <property type="molecule type" value="Genomic_DNA"/>
</dbReference>
<dbReference type="Proteomes" id="UP000183255">
    <property type="component" value="Unassembled WGS sequence"/>
</dbReference>
<name>A0A1G8JKT3_9CLOT</name>
<sequence>MRLLKLKIEGLKAYKTPLELEFVARQRGMKGNSHLYELLPRVYQNSTLMFIGDNTSGKSPTIEMISFAMRMLEGMPLSLMKNAIILDGVSV</sequence>
<organism evidence="1 2">
    <name type="scientific">Proteiniclasticum ruminis</name>
    <dbReference type="NCBI Taxonomy" id="398199"/>
    <lineage>
        <taxon>Bacteria</taxon>
        <taxon>Bacillati</taxon>
        <taxon>Bacillota</taxon>
        <taxon>Clostridia</taxon>
        <taxon>Eubacteriales</taxon>
        <taxon>Clostridiaceae</taxon>
        <taxon>Proteiniclasticum</taxon>
    </lineage>
</organism>